<evidence type="ECO:0000313" key="2">
    <source>
        <dbReference type="EMBL" id="EAQ14299.1"/>
    </source>
</evidence>
<dbReference type="AlphaFoldDB" id="A3VBG6"/>
<gene>
    <name evidence="2" type="ORF">RB2654_16556</name>
</gene>
<dbReference type="Proteomes" id="UP000002931">
    <property type="component" value="Unassembled WGS sequence"/>
</dbReference>
<reference evidence="2 3" key="1">
    <citation type="journal article" date="2010" name="J. Bacteriol.">
        <title>Genome sequences of Pelagibaca bermudensis HTCC2601T and Maritimibacter alkaliphilus HTCC2654T, the type strains of two marine Roseobacter genera.</title>
        <authorList>
            <person name="Thrash J.C."/>
            <person name="Cho J.C."/>
            <person name="Ferriera S."/>
            <person name="Johnson J."/>
            <person name="Vergin K.L."/>
            <person name="Giovannoni S.J."/>
        </authorList>
    </citation>
    <scope>NUCLEOTIDE SEQUENCE [LARGE SCALE GENOMIC DNA]</scope>
    <source>
        <strain evidence="2 3">HTCC2654</strain>
    </source>
</reference>
<accession>A3VBG6</accession>
<keyword evidence="3" id="KW-1185">Reference proteome</keyword>
<proteinExistence type="predicted"/>
<sequence length="58" mass="5845">MQRLAIPSPSMGEADAIHFLNQNRAVLQPRLEAGAPLAANTSPGGEGHAPADLKGGAA</sequence>
<dbReference type="RefSeq" id="WP_008333630.1">
    <property type="nucleotide sequence ID" value="NZ_VNHV01000016.1"/>
</dbReference>
<organism evidence="2 3">
    <name type="scientific">Maritimibacter alkaliphilus HTCC2654</name>
    <dbReference type="NCBI Taxonomy" id="314271"/>
    <lineage>
        <taxon>Bacteria</taxon>
        <taxon>Pseudomonadati</taxon>
        <taxon>Pseudomonadota</taxon>
        <taxon>Alphaproteobacteria</taxon>
        <taxon>Rhodobacterales</taxon>
        <taxon>Roseobacteraceae</taxon>
        <taxon>Maritimibacter</taxon>
    </lineage>
</organism>
<protein>
    <submittedName>
        <fullName evidence="2">Uncharacterized protein</fullName>
    </submittedName>
</protein>
<evidence type="ECO:0000313" key="3">
    <source>
        <dbReference type="Proteomes" id="UP000002931"/>
    </source>
</evidence>
<feature type="region of interest" description="Disordered" evidence="1">
    <location>
        <begin position="34"/>
        <end position="58"/>
    </location>
</feature>
<dbReference type="EMBL" id="AAMT01000002">
    <property type="protein sequence ID" value="EAQ14299.1"/>
    <property type="molecule type" value="Genomic_DNA"/>
</dbReference>
<name>A3VBG6_9RHOB</name>
<evidence type="ECO:0000256" key="1">
    <source>
        <dbReference type="SAM" id="MobiDB-lite"/>
    </source>
</evidence>
<comment type="caution">
    <text evidence="2">The sequence shown here is derived from an EMBL/GenBank/DDBJ whole genome shotgun (WGS) entry which is preliminary data.</text>
</comment>
<dbReference type="HOGENOM" id="CLU_2974140_0_0_5"/>
<dbReference type="STRING" id="314271.RB2654_16556"/>